<accession>D3PH54</accession>
<dbReference type="InterPro" id="IPR000626">
    <property type="entry name" value="Ubiquitin-like_dom"/>
</dbReference>
<dbReference type="InterPro" id="IPR029071">
    <property type="entry name" value="Ubiquitin-like_domsf"/>
</dbReference>
<gene>
    <name evidence="6" type="primary">TBCB</name>
</gene>
<dbReference type="SUPFAM" id="SSF54236">
    <property type="entry name" value="Ubiquitin-like"/>
    <property type="match status" value="1"/>
</dbReference>
<dbReference type="SMART" id="SM01052">
    <property type="entry name" value="CAP_GLY"/>
    <property type="match status" value="1"/>
</dbReference>
<comment type="subcellular location">
    <subcellularLocation>
        <location evidence="1">Cytoplasm</location>
    </subcellularLocation>
</comment>
<dbReference type="OrthoDB" id="5295208at2759"/>
<dbReference type="GO" id="GO:0005634">
    <property type="term" value="C:nucleus"/>
    <property type="evidence" value="ECO:0007669"/>
    <property type="project" value="TreeGrafter"/>
</dbReference>
<protein>
    <submittedName>
        <fullName evidence="6">Tubulin-specific chaperone B</fullName>
    </submittedName>
</protein>
<organism evidence="6">
    <name type="scientific">Lepeophtheirus salmonis</name>
    <name type="common">Salmon louse</name>
    <name type="synonym">Caligus salmonis</name>
    <dbReference type="NCBI Taxonomy" id="72036"/>
    <lineage>
        <taxon>Eukaryota</taxon>
        <taxon>Metazoa</taxon>
        <taxon>Ecdysozoa</taxon>
        <taxon>Arthropoda</taxon>
        <taxon>Crustacea</taxon>
        <taxon>Multicrustacea</taxon>
        <taxon>Hexanauplia</taxon>
        <taxon>Copepoda</taxon>
        <taxon>Siphonostomatoida</taxon>
        <taxon>Caligidae</taxon>
        <taxon>Lepeophtheirus</taxon>
    </lineage>
</organism>
<dbReference type="InterPro" id="IPR036859">
    <property type="entry name" value="CAP-Gly_dom_sf"/>
</dbReference>
<keyword evidence="3" id="KW-0143">Chaperone</keyword>
<proteinExistence type="evidence at transcript level"/>
<dbReference type="Pfam" id="PF14560">
    <property type="entry name" value="Ubiquitin_2"/>
    <property type="match status" value="1"/>
</dbReference>
<evidence type="ECO:0000256" key="1">
    <source>
        <dbReference type="ARBA" id="ARBA00004496"/>
    </source>
</evidence>
<dbReference type="GO" id="GO:0031122">
    <property type="term" value="P:cytoplasmic microtubule organization"/>
    <property type="evidence" value="ECO:0007669"/>
    <property type="project" value="TreeGrafter"/>
</dbReference>
<dbReference type="PANTHER" id="PTHR18916:SF85">
    <property type="entry name" value="TUBULIN-FOLDING COFACTOR B"/>
    <property type="match status" value="1"/>
</dbReference>
<comment type="similarity">
    <text evidence="4">Belongs to the TBCB family.</text>
</comment>
<dbReference type="InterPro" id="IPR000938">
    <property type="entry name" value="CAP-Gly_domain"/>
</dbReference>
<evidence type="ECO:0000256" key="2">
    <source>
        <dbReference type="ARBA" id="ARBA00022490"/>
    </source>
</evidence>
<dbReference type="Pfam" id="PF01302">
    <property type="entry name" value="CAP_GLY"/>
    <property type="match status" value="1"/>
</dbReference>
<dbReference type="PROSITE" id="PS50245">
    <property type="entry name" value="CAP_GLY_2"/>
    <property type="match status" value="1"/>
</dbReference>
<evidence type="ECO:0000256" key="3">
    <source>
        <dbReference type="ARBA" id="ARBA00023186"/>
    </source>
</evidence>
<name>D3PH54_LEPSM</name>
<sequence length="245" mass="28119">MNNHQSSQSSNIKVTFTHSILSNRIPEFKLSTNKQVIDVKMILERKFGSYASTMTLQLQNKDGLHVCDMLDDYQPVSSYGIQDGNIIHCIDEDPHSIVRNLENFEMVEKYKISDEDYNKLPMNAKKFKNKLKKNNPDLFVPKGDVNVKGIIIDPDYLQKEANEMNIGDRCEIKKDEQRGEVKYIGKIPYMGEGYFVGIQVDEPCGKNNGSFKAVKYFECLPKYGIFVRPDDLNVGDYPELDIDEI</sequence>
<dbReference type="Gene3D" id="2.30.30.190">
    <property type="entry name" value="CAP Gly-rich-like domain"/>
    <property type="match status" value="1"/>
</dbReference>
<dbReference type="GO" id="GO:0051010">
    <property type="term" value="F:microtubule plus-end binding"/>
    <property type="evidence" value="ECO:0007669"/>
    <property type="project" value="TreeGrafter"/>
</dbReference>
<dbReference type="EMBL" id="BT120960">
    <property type="protein sequence ID" value="ADD37890.1"/>
    <property type="molecule type" value="mRNA"/>
</dbReference>
<dbReference type="GO" id="GO:0005737">
    <property type="term" value="C:cytoplasm"/>
    <property type="evidence" value="ECO:0007669"/>
    <property type="project" value="UniProtKB-SubCell"/>
</dbReference>
<keyword evidence="2" id="KW-0963">Cytoplasm</keyword>
<dbReference type="AlphaFoldDB" id="D3PH54"/>
<reference evidence="6" key="1">
    <citation type="submission" date="2010-03" db="EMBL/GenBank/DDBJ databases">
        <title>Atlantic Lepeophtheirus salmonis ESTs and full-length cDNAs.</title>
        <authorList>
            <person name="Yasuike M."/>
            <person name="von Schalburg K."/>
            <person name="Cooper G."/>
            <person name="Leong J."/>
            <person name="Nilsen F."/>
            <person name="Jones S.R.M."/>
            <person name="Koop B.F."/>
        </authorList>
    </citation>
    <scope>NUCLEOTIDE SEQUENCE</scope>
    <source>
        <strain evidence="6">Atlantic form</strain>
        <tissue evidence="6">Mixed tissue</tissue>
    </source>
</reference>
<dbReference type="PANTHER" id="PTHR18916">
    <property type="entry name" value="DYNACTIN 1-RELATED MICROTUBULE-BINDING"/>
    <property type="match status" value="1"/>
</dbReference>
<evidence type="ECO:0000313" key="6">
    <source>
        <dbReference type="EMBL" id="ADD37890.1"/>
    </source>
</evidence>
<dbReference type="GO" id="GO:0035371">
    <property type="term" value="C:microtubule plus-end"/>
    <property type="evidence" value="ECO:0007669"/>
    <property type="project" value="TreeGrafter"/>
</dbReference>
<dbReference type="SUPFAM" id="SSF74924">
    <property type="entry name" value="Cap-Gly domain"/>
    <property type="match status" value="1"/>
</dbReference>
<evidence type="ECO:0000256" key="4">
    <source>
        <dbReference type="ARBA" id="ARBA00025779"/>
    </source>
</evidence>
<evidence type="ECO:0000259" key="5">
    <source>
        <dbReference type="PROSITE" id="PS50245"/>
    </source>
</evidence>
<feature type="domain" description="CAP-Gly" evidence="5">
    <location>
        <begin position="192"/>
        <end position="228"/>
    </location>
</feature>
<dbReference type="Gene3D" id="3.10.20.90">
    <property type="entry name" value="Phosphatidylinositol 3-kinase Catalytic Subunit, Chain A, domain 1"/>
    <property type="match status" value="1"/>
</dbReference>